<keyword evidence="1" id="KW-0472">Membrane</keyword>
<accession>A0ABT2DIB3</accession>
<keyword evidence="1" id="KW-1133">Transmembrane helix</keyword>
<proteinExistence type="predicted"/>
<evidence type="ECO:0000313" key="3">
    <source>
        <dbReference type="Proteomes" id="UP001525021"/>
    </source>
</evidence>
<protein>
    <submittedName>
        <fullName evidence="2">Uncharacterized protein</fullName>
    </submittedName>
</protein>
<organism evidence="2 3">
    <name type="scientific">Lysinibacillus pinottii</name>
    <dbReference type="NCBI Taxonomy" id="2973932"/>
    <lineage>
        <taxon>Bacteria</taxon>
        <taxon>Bacillati</taxon>
        <taxon>Bacillota</taxon>
        <taxon>Bacilli</taxon>
        <taxon>Bacillales</taxon>
        <taxon>Bacillaceae</taxon>
        <taxon>Lysinibacillus</taxon>
    </lineage>
</organism>
<dbReference type="RefSeq" id="WP_151317510.1">
    <property type="nucleotide sequence ID" value="NZ_JANTOO010000001.1"/>
</dbReference>
<feature type="transmembrane region" description="Helical" evidence="1">
    <location>
        <begin position="56"/>
        <end position="73"/>
    </location>
</feature>
<comment type="caution">
    <text evidence="2">The sequence shown here is derived from an EMBL/GenBank/DDBJ whole genome shotgun (WGS) entry which is preliminary data.</text>
</comment>
<sequence>MRIVGVALLIMAGLIYTIERAFTMLSTSIVQAGFFAGNMSGEVPDIKMSSFTDNLFVPLFFVLGIITLVYSFPKK</sequence>
<keyword evidence="1" id="KW-0812">Transmembrane</keyword>
<gene>
    <name evidence="2" type="ORF">NXZ79_00935</name>
</gene>
<name>A0ABT2DIB3_9BACI</name>
<evidence type="ECO:0000256" key="1">
    <source>
        <dbReference type="SAM" id="Phobius"/>
    </source>
</evidence>
<keyword evidence="3" id="KW-1185">Reference proteome</keyword>
<dbReference type="Proteomes" id="UP001525021">
    <property type="component" value="Unassembled WGS sequence"/>
</dbReference>
<reference evidence="2 3" key="1">
    <citation type="submission" date="2022-08" db="EMBL/GenBank/DDBJ databases">
        <title>Lysinibacillus sequencing.</title>
        <authorList>
            <person name="Dunlap C."/>
        </authorList>
    </citation>
    <scope>NUCLEOTIDE SEQUENCE [LARGE SCALE GENOMIC DNA]</scope>
    <source>
        <strain evidence="2 3">PB211</strain>
    </source>
</reference>
<evidence type="ECO:0000313" key="2">
    <source>
        <dbReference type="EMBL" id="MCS1394637.1"/>
    </source>
</evidence>
<dbReference type="EMBL" id="JANTOO010000001">
    <property type="protein sequence ID" value="MCS1394637.1"/>
    <property type="molecule type" value="Genomic_DNA"/>
</dbReference>